<sequence>MNDIFDVEKLTRILDEVEWKKAYEDELRKLGEFSKEINQLTYQMYATSEQDPKLQEMTEVRQSLLTNPNFKAMLEEWAIKIEDNQWKKRIHLMLQEIQNQEIEADTKVLTLKNQLEGKIFSKTFDVDGTTYNSGQVHSALMDHEDRSVRRRLVEAMNSYSNELTEDFRNLLKLRNQKAREYGYTNYHHYKFSSANLNFEQYKEECLRMFSNCRPLINEWGNRIKERFGYETLHVYDLLYVATNFSDIDQSIFSGEKIKVAIEEALSYFDLDLKNSPIDVQLLLIPYGGFCMEISPEDIKLVINNRNSHLAYATGFHELGHALYNQFASTDIYEFKQFQSNIGHEGMAELFMTIPYQREWLSNYFKLDTNSVNQLVESKHLADLFISLFYFYISLLEYELYQNPDCDMAEVSKSLLKEVFDIEGPSQHPATQVMLIGYPIYVQDYIYADGIRDMLRYHFQIDGMYKEEDVFKKIKNTFMEPTERLTWQERVQSLCGEEFTFTYFEDYLVNKQTTKMK</sequence>
<organism evidence="1 2">
    <name type="scientific">Litchfieldia luteola</name>
    <dbReference type="NCBI Taxonomy" id="682179"/>
    <lineage>
        <taxon>Bacteria</taxon>
        <taxon>Bacillati</taxon>
        <taxon>Bacillota</taxon>
        <taxon>Bacilli</taxon>
        <taxon>Bacillales</taxon>
        <taxon>Bacillaceae</taxon>
        <taxon>Litchfieldia</taxon>
    </lineage>
</organism>
<gene>
    <name evidence="1" type="ORF">IMZ08_06480</name>
</gene>
<keyword evidence="2" id="KW-1185">Reference proteome</keyword>
<dbReference type="Gene3D" id="1.10.1370.30">
    <property type="match status" value="1"/>
</dbReference>
<reference evidence="1 2" key="1">
    <citation type="submission" date="2020-10" db="EMBL/GenBank/DDBJ databases">
        <title>Bacillus sp. HD4P25, an endophyte from a halophyte.</title>
        <authorList>
            <person name="Sun J.-Q."/>
        </authorList>
    </citation>
    <scope>NUCLEOTIDE SEQUENCE [LARGE SCALE GENOMIC DNA]</scope>
    <source>
        <strain evidence="1 2">YIM 93174</strain>
    </source>
</reference>
<dbReference type="RefSeq" id="WP_193535179.1">
    <property type="nucleotide sequence ID" value="NZ_JADCLJ010000016.1"/>
</dbReference>
<proteinExistence type="predicted"/>
<evidence type="ECO:0000313" key="2">
    <source>
        <dbReference type="Proteomes" id="UP001516662"/>
    </source>
</evidence>
<dbReference type="PANTHER" id="PTHR11804:SF84">
    <property type="entry name" value="SACCHAROLYSIN"/>
    <property type="match status" value="1"/>
</dbReference>
<dbReference type="EMBL" id="JADCLJ010000016">
    <property type="protein sequence ID" value="MBE4907698.1"/>
    <property type="molecule type" value="Genomic_DNA"/>
</dbReference>
<dbReference type="InterPro" id="IPR045090">
    <property type="entry name" value="Pept_M3A_M3B"/>
</dbReference>
<dbReference type="Proteomes" id="UP001516662">
    <property type="component" value="Unassembled WGS sequence"/>
</dbReference>
<accession>A0ABR9QGS8</accession>
<dbReference type="SUPFAM" id="SSF55486">
    <property type="entry name" value="Metalloproteases ('zincins'), catalytic domain"/>
    <property type="match status" value="1"/>
</dbReference>
<protein>
    <recommendedName>
        <fullName evidence="3">Peptidase M3A/M3B catalytic domain-containing protein</fullName>
    </recommendedName>
</protein>
<comment type="caution">
    <text evidence="1">The sequence shown here is derived from an EMBL/GenBank/DDBJ whole genome shotgun (WGS) entry which is preliminary data.</text>
</comment>
<evidence type="ECO:0000313" key="1">
    <source>
        <dbReference type="EMBL" id="MBE4907698.1"/>
    </source>
</evidence>
<evidence type="ECO:0008006" key="3">
    <source>
        <dbReference type="Google" id="ProtNLM"/>
    </source>
</evidence>
<name>A0ABR9QGS8_9BACI</name>
<dbReference type="PANTHER" id="PTHR11804">
    <property type="entry name" value="PROTEASE M3 THIMET OLIGOPEPTIDASE-RELATED"/>
    <property type="match status" value="1"/>
</dbReference>